<accession>A0ACB6RF31</accession>
<reference evidence="1" key="1">
    <citation type="journal article" date="2020" name="Stud. Mycol.">
        <title>101 Dothideomycetes genomes: a test case for predicting lifestyles and emergence of pathogens.</title>
        <authorList>
            <person name="Haridas S."/>
            <person name="Albert R."/>
            <person name="Binder M."/>
            <person name="Bloem J."/>
            <person name="Labutti K."/>
            <person name="Salamov A."/>
            <person name="Andreopoulos B."/>
            <person name="Baker S."/>
            <person name="Barry K."/>
            <person name="Bills G."/>
            <person name="Bluhm B."/>
            <person name="Cannon C."/>
            <person name="Castanera R."/>
            <person name="Culley D."/>
            <person name="Daum C."/>
            <person name="Ezra D."/>
            <person name="Gonzalez J."/>
            <person name="Henrissat B."/>
            <person name="Kuo A."/>
            <person name="Liang C."/>
            <person name="Lipzen A."/>
            <person name="Lutzoni F."/>
            <person name="Magnuson J."/>
            <person name="Mondo S."/>
            <person name="Nolan M."/>
            <person name="Ohm R."/>
            <person name="Pangilinan J."/>
            <person name="Park H.-J."/>
            <person name="Ramirez L."/>
            <person name="Alfaro M."/>
            <person name="Sun H."/>
            <person name="Tritt A."/>
            <person name="Yoshinaga Y."/>
            <person name="Zwiers L.-H."/>
            <person name="Turgeon B."/>
            <person name="Goodwin S."/>
            <person name="Spatafora J."/>
            <person name="Crous P."/>
            <person name="Grigoriev I."/>
        </authorList>
    </citation>
    <scope>NUCLEOTIDE SEQUENCE</scope>
    <source>
        <strain evidence="1">ATCC 200398</strain>
    </source>
</reference>
<name>A0ACB6RF31_9PLEO</name>
<dbReference type="EMBL" id="MU003492">
    <property type="protein sequence ID" value="KAF2477722.1"/>
    <property type="molecule type" value="Genomic_DNA"/>
</dbReference>
<sequence length="595" mass="66098">MVGVPKSTGCFICRKRKIKCDETWPSCINCQKNGKCCPGPPARHTFKDLGPRLKDSTASPVGEVFYRGTYHSVHSPNSLTTNEVQRSKRLTQLNEKWSDNGGVFQKFRISNKGADQLQKRSPRWSPHLSPGSSPPRTAISRQPSPSRHQELSRALVEAFTTGSVGHRMSAFGPFIREVPARIGHNVALDAAVACLVNAHSSMVHKKKATEIANPGLYLRAVQALQTCLESPKEGMSSNTLCASVLLGLVEAMAGPRVGNRYLAHVGGAGRLMELQGPEQCQDRFAKEILRFNRGGIIITSIYERKPCFLTRPEWSDIAFDNNGLSFEDHLYTEILRHMANFPALLRELRDLDQLPVQPLGDVVLPEFDLPFNFDDNLSDTCPSLDFPSASFDTTDFEFPNEPYIPNNYCAYSTSRAILLNKLQNMKQALCSLGEPLNARLRDGSAAVELPSIEDGSPIPTAFHFNGGRVAVAYNCFWSLLILTNKVIMKLLPLYDSRYYALEAECRTVAFEICKTWEDAWASKPIGAFHTGLSFVMAYEFTTLDVQAWILRGLNALLDHQLVDTFRWSDEAIAMMSGKLCGEGPDLVFTHGRTTG</sequence>
<evidence type="ECO:0000313" key="2">
    <source>
        <dbReference type="Proteomes" id="UP000799755"/>
    </source>
</evidence>
<comment type="caution">
    <text evidence="1">The sequence shown here is derived from an EMBL/GenBank/DDBJ whole genome shotgun (WGS) entry which is preliminary data.</text>
</comment>
<protein>
    <submittedName>
        <fullName evidence="1">Uncharacterized protein</fullName>
    </submittedName>
</protein>
<evidence type="ECO:0000313" key="1">
    <source>
        <dbReference type="EMBL" id="KAF2477722.1"/>
    </source>
</evidence>
<dbReference type="Proteomes" id="UP000799755">
    <property type="component" value="Unassembled WGS sequence"/>
</dbReference>
<keyword evidence="2" id="KW-1185">Reference proteome</keyword>
<organism evidence="1 2">
    <name type="scientific">Lindgomyces ingoldianus</name>
    <dbReference type="NCBI Taxonomy" id="673940"/>
    <lineage>
        <taxon>Eukaryota</taxon>
        <taxon>Fungi</taxon>
        <taxon>Dikarya</taxon>
        <taxon>Ascomycota</taxon>
        <taxon>Pezizomycotina</taxon>
        <taxon>Dothideomycetes</taxon>
        <taxon>Pleosporomycetidae</taxon>
        <taxon>Pleosporales</taxon>
        <taxon>Lindgomycetaceae</taxon>
        <taxon>Lindgomyces</taxon>
    </lineage>
</organism>
<proteinExistence type="predicted"/>
<gene>
    <name evidence="1" type="ORF">BDR25DRAFT_275074</name>
</gene>